<evidence type="ECO:0000256" key="4">
    <source>
        <dbReference type="ARBA" id="ARBA00022490"/>
    </source>
</evidence>
<dbReference type="InterPro" id="IPR039198">
    <property type="entry name" value="Srl3/Whi5"/>
</dbReference>
<evidence type="ECO:0000313" key="10">
    <source>
        <dbReference type="EMBL" id="KIX06383.1"/>
    </source>
</evidence>
<feature type="region of interest" description="Disordered" evidence="9">
    <location>
        <begin position="218"/>
        <end position="260"/>
    </location>
</feature>
<dbReference type="InterPro" id="IPR013734">
    <property type="entry name" value="TF_Nrm1/Whi5"/>
</dbReference>
<evidence type="ECO:0000256" key="7">
    <source>
        <dbReference type="ARBA" id="ARBA00023163"/>
    </source>
</evidence>
<evidence type="ECO:0000256" key="3">
    <source>
        <dbReference type="ARBA" id="ARBA00006922"/>
    </source>
</evidence>
<feature type="region of interest" description="Disordered" evidence="9">
    <location>
        <begin position="291"/>
        <end position="334"/>
    </location>
</feature>
<feature type="compositionally biased region" description="Low complexity" evidence="9">
    <location>
        <begin position="116"/>
        <end position="130"/>
    </location>
</feature>
<dbReference type="PANTHER" id="PTHR28246">
    <property type="entry name" value="G1-SPECIFIC TRANSCRIPTIONAL REPRESSOR WHI5-RELATED"/>
    <property type="match status" value="1"/>
</dbReference>
<dbReference type="RefSeq" id="XP_013273519.1">
    <property type="nucleotide sequence ID" value="XM_013418065.1"/>
</dbReference>
<dbReference type="PANTHER" id="PTHR28246:SF1">
    <property type="entry name" value="G1-SPECIFIC TRANSCRIPTIONAL REPRESSOR WHI5-RELATED"/>
    <property type="match status" value="1"/>
</dbReference>
<dbReference type="AlphaFoldDB" id="A0A0D2H7K9"/>
<protein>
    <submittedName>
        <fullName evidence="10">Uncharacterized protein</fullName>
    </submittedName>
</protein>
<dbReference type="EMBL" id="KN847477">
    <property type="protein sequence ID" value="KIX06383.1"/>
    <property type="molecule type" value="Genomic_DNA"/>
</dbReference>
<dbReference type="Proteomes" id="UP000053617">
    <property type="component" value="Unassembled WGS sequence"/>
</dbReference>
<dbReference type="OrthoDB" id="2359117at2759"/>
<evidence type="ECO:0000313" key="11">
    <source>
        <dbReference type="Proteomes" id="UP000053617"/>
    </source>
</evidence>
<keyword evidence="6" id="KW-0805">Transcription regulation</keyword>
<feature type="region of interest" description="Disordered" evidence="9">
    <location>
        <begin position="17"/>
        <end position="147"/>
    </location>
</feature>
<keyword evidence="4" id="KW-0963">Cytoplasm</keyword>
<dbReference type="VEuPathDB" id="FungiDB:Z518_04359"/>
<gene>
    <name evidence="10" type="ORF">Z518_04359</name>
</gene>
<organism evidence="10 11">
    <name type="scientific">Rhinocladiella mackenziei CBS 650.93</name>
    <dbReference type="NCBI Taxonomy" id="1442369"/>
    <lineage>
        <taxon>Eukaryota</taxon>
        <taxon>Fungi</taxon>
        <taxon>Dikarya</taxon>
        <taxon>Ascomycota</taxon>
        <taxon>Pezizomycotina</taxon>
        <taxon>Eurotiomycetes</taxon>
        <taxon>Chaetothyriomycetidae</taxon>
        <taxon>Chaetothyriales</taxon>
        <taxon>Herpotrichiellaceae</taxon>
        <taxon>Rhinocladiella</taxon>
    </lineage>
</organism>
<reference evidence="10 11" key="1">
    <citation type="submission" date="2015-01" db="EMBL/GenBank/DDBJ databases">
        <title>The Genome Sequence of Rhinocladiella mackenzie CBS 650.93.</title>
        <authorList>
            <consortium name="The Broad Institute Genomics Platform"/>
            <person name="Cuomo C."/>
            <person name="de Hoog S."/>
            <person name="Gorbushina A."/>
            <person name="Stielow B."/>
            <person name="Teixiera M."/>
            <person name="Abouelleil A."/>
            <person name="Chapman S.B."/>
            <person name="Priest M."/>
            <person name="Young S.K."/>
            <person name="Wortman J."/>
            <person name="Nusbaum C."/>
            <person name="Birren B."/>
        </authorList>
    </citation>
    <scope>NUCLEOTIDE SEQUENCE [LARGE SCALE GENOMIC DNA]</scope>
    <source>
        <strain evidence="10 11">CBS 650.93</strain>
    </source>
</reference>
<sequence length="443" mass="47064">MIGTADLLDTNLHHASTHASTAADRPRPQVTDAPLSCDSLHPLRPCQDSSPSRSSRPTNLNLSPSDVSSANNAAPHQDDSTPPTSAISSQVDVPLIESPTSMVTQEKTQDDRGTAESEGSQEPQSGSTSQSPPPNTTSGAKRTASGQVKRISVNGLADVVSHSNGVHHSRTSGLISHGTNGNVLELSQQLRTKLKYAMIKVQNGWQSRSLDEVESLASQSPRSTVSGFQRFNDPTVPSPRTVMSRKYQQESSESDSSDSTVALENRGLVNMVGSPPVPVPSRRALAPPVDIMPASRRRPPPNAAYHTANGHQVPARQMHSSRPSTSQRTPSQNAAMEADAVEILLFMASPNNSGHNPPSQTSPDPSLRSAPTLPSPLRTQFSQTSVTSPKKVTFSEAGSTDVSFDKSALIDRILDELSDDGDDGLEQALRLAEKGKTATTVST</sequence>
<evidence type="ECO:0000256" key="5">
    <source>
        <dbReference type="ARBA" id="ARBA00022491"/>
    </source>
</evidence>
<keyword evidence="8" id="KW-0539">Nucleus</keyword>
<feature type="compositionally biased region" description="Polar residues" evidence="9">
    <location>
        <begin position="218"/>
        <end position="229"/>
    </location>
</feature>
<dbReference type="STRING" id="1442369.A0A0D2H7K9"/>
<comment type="subcellular location">
    <subcellularLocation>
        <location evidence="2">Cytoplasm</location>
    </subcellularLocation>
    <subcellularLocation>
        <location evidence="1">Nucleus</location>
    </subcellularLocation>
</comment>
<keyword evidence="7" id="KW-0804">Transcription</keyword>
<accession>A0A0D2H7K9</accession>
<evidence type="ECO:0000256" key="2">
    <source>
        <dbReference type="ARBA" id="ARBA00004496"/>
    </source>
</evidence>
<comment type="similarity">
    <text evidence="3">Belongs to the WHI5/NRM1 family.</text>
</comment>
<keyword evidence="5" id="KW-0678">Repressor</keyword>
<dbReference type="GO" id="GO:0005737">
    <property type="term" value="C:cytoplasm"/>
    <property type="evidence" value="ECO:0007669"/>
    <property type="project" value="UniProtKB-SubCell"/>
</dbReference>
<feature type="compositionally biased region" description="Low complexity" evidence="9">
    <location>
        <begin position="320"/>
        <end position="332"/>
    </location>
</feature>
<dbReference type="Pfam" id="PF08528">
    <property type="entry name" value="Whi5"/>
    <property type="match status" value="1"/>
</dbReference>
<feature type="compositionally biased region" description="Polar residues" evidence="9">
    <location>
        <begin position="47"/>
        <end position="91"/>
    </location>
</feature>
<feature type="compositionally biased region" description="Polar residues" evidence="9">
    <location>
        <begin position="349"/>
        <end position="364"/>
    </location>
</feature>
<keyword evidence="11" id="KW-1185">Reference proteome</keyword>
<evidence type="ECO:0000256" key="1">
    <source>
        <dbReference type="ARBA" id="ARBA00004123"/>
    </source>
</evidence>
<feature type="region of interest" description="Disordered" evidence="9">
    <location>
        <begin position="349"/>
        <end position="401"/>
    </location>
</feature>
<dbReference type="GO" id="GO:0003712">
    <property type="term" value="F:transcription coregulator activity"/>
    <property type="evidence" value="ECO:0007669"/>
    <property type="project" value="TreeGrafter"/>
</dbReference>
<dbReference type="GO" id="GO:0000082">
    <property type="term" value="P:G1/S transition of mitotic cell cycle"/>
    <property type="evidence" value="ECO:0007669"/>
    <property type="project" value="InterPro"/>
</dbReference>
<evidence type="ECO:0000256" key="6">
    <source>
        <dbReference type="ARBA" id="ARBA00023015"/>
    </source>
</evidence>
<dbReference type="GeneID" id="25292430"/>
<feature type="compositionally biased region" description="Polar residues" evidence="9">
    <location>
        <begin position="377"/>
        <end position="401"/>
    </location>
</feature>
<evidence type="ECO:0000256" key="9">
    <source>
        <dbReference type="SAM" id="MobiDB-lite"/>
    </source>
</evidence>
<proteinExistence type="inferred from homology"/>
<evidence type="ECO:0000256" key="8">
    <source>
        <dbReference type="ARBA" id="ARBA00023242"/>
    </source>
</evidence>
<name>A0A0D2H7K9_9EURO</name>
<dbReference type="GO" id="GO:0033309">
    <property type="term" value="C:SBF transcription complex"/>
    <property type="evidence" value="ECO:0007669"/>
    <property type="project" value="TreeGrafter"/>
</dbReference>
<dbReference type="HOGENOM" id="CLU_616816_0_0_1"/>